<sequence>MVSYDFNFDNTNLGNTDFGYYTPPAYAGSYQYPSLGQPPSVEREVTQAHHTPPDPWGTISWEDLNVGQSTSILTETRHGKYPRSLSMDFPLTHEPSEPVAETAPVTRELDDYCQPSQTNHFTPIVNPKPQPEYPTFLSQDARFASRMMASEIPGPSDGKSLLSFAIWRILDAHRLLTVQSNYWEESTNEPSTNIFDWVSGEVRSPLHDSADTFSTGRFQPYATSSTSSLEHWNAEEGQPTLGPQHIPYVGFPTLQPTGGIVPETVADAESKQTTTDEDEVPPPRRARLPNGQGRPRGSRKQEQCDAHELCTRVQRWKGLTELPSRNKALAHVLEVVPMIRPRLYQHPQLATGGCEPSPAGSKSAKRERRRRNVDREHFGELSRYYPLPLGKMEWGRPLLL</sequence>
<feature type="region of interest" description="Disordered" evidence="1">
    <location>
        <begin position="267"/>
        <end position="306"/>
    </location>
</feature>
<evidence type="ECO:0000256" key="1">
    <source>
        <dbReference type="SAM" id="MobiDB-lite"/>
    </source>
</evidence>
<proteinExistence type="predicted"/>
<accession>A0A9P6H7Y1</accession>
<feature type="non-terminal residue" evidence="2">
    <location>
        <position position="1"/>
    </location>
</feature>
<evidence type="ECO:0000313" key="2">
    <source>
        <dbReference type="EMBL" id="KAF9780974.1"/>
    </source>
</evidence>
<feature type="compositionally biased region" description="Basic residues" evidence="1">
    <location>
        <begin position="363"/>
        <end position="372"/>
    </location>
</feature>
<keyword evidence="3" id="KW-1185">Reference proteome</keyword>
<feature type="region of interest" description="Disordered" evidence="1">
    <location>
        <begin position="35"/>
        <end position="58"/>
    </location>
</feature>
<evidence type="ECO:0000313" key="3">
    <source>
        <dbReference type="Proteomes" id="UP000736335"/>
    </source>
</evidence>
<dbReference type="Proteomes" id="UP000736335">
    <property type="component" value="Unassembled WGS sequence"/>
</dbReference>
<reference evidence="2" key="1">
    <citation type="journal article" date="2020" name="Nat. Commun.">
        <title>Large-scale genome sequencing of mycorrhizal fungi provides insights into the early evolution of symbiotic traits.</title>
        <authorList>
            <person name="Miyauchi S."/>
            <person name="Kiss E."/>
            <person name="Kuo A."/>
            <person name="Drula E."/>
            <person name="Kohler A."/>
            <person name="Sanchez-Garcia M."/>
            <person name="Morin E."/>
            <person name="Andreopoulos B."/>
            <person name="Barry K.W."/>
            <person name="Bonito G."/>
            <person name="Buee M."/>
            <person name="Carver A."/>
            <person name="Chen C."/>
            <person name="Cichocki N."/>
            <person name="Clum A."/>
            <person name="Culley D."/>
            <person name="Crous P.W."/>
            <person name="Fauchery L."/>
            <person name="Girlanda M."/>
            <person name="Hayes R.D."/>
            <person name="Keri Z."/>
            <person name="LaButti K."/>
            <person name="Lipzen A."/>
            <person name="Lombard V."/>
            <person name="Magnuson J."/>
            <person name="Maillard F."/>
            <person name="Murat C."/>
            <person name="Nolan M."/>
            <person name="Ohm R.A."/>
            <person name="Pangilinan J."/>
            <person name="Pereira M.F."/>
            <person name="Perotto S."/>
            <person name="Peter M."/>
            <person name="Pfister S."/>
            <person name="Riley R."/>
            <person name="Sitrit Y."/>
            <person name="Stielow J.B."/>
            <person name="Szollosi G."/>
            <person name="Zifcakova L."/>
            <person name="Stursova M."/>
            <person name="Spatafora J.W."/>
            <person name="Tedersoo L."/>
            <person name="Vaario L.M."/>
            <person name="Yamada A."/>
            <person name="Yan M."/>
            <person name="Wang P."/>
            <person name="Xu J."/>
            <person name="Bruns T."/>
            <person name="Baldrian P."/>
            <person name="Vilgalys R."/>
            <person name="Dunand C."/>
            <person name="Henrissat B."/>
            <person name="Grigoriev I.V."/>
            <person name="Hibbett D."/>
            <person name="Nagy L.G."/>
            <person name="Martin F.M."/>
        </authorList>
    </citation>
    <scope>NUCLEOTIDE SEQUENCE</scope>
    <source>
        <strain evidence="2">UH-Tt-Lm1</strain>
    </source>
</reference>
<dbReference type="EMBL" id="WIUZ02000015">
    <property type="protein sequence ID" value="KAF9780974.1"/>
    <property type="molecule type" value="Genomic_DNA"/>
</dbReference>
<protein>
    <submittedName>
        <fullName evidence="2">Uncharacterized protein</fullName>
    </submittedName>
</protein>
<gene>
    <name evidence="2" type="ORF">BJ322DRAFT_1082559</name>
</gene>
<comment type="caution">
    <text evidence="2">The sequence shown here is derived from an EMBL/GenBank/DDBJ whole genome shotgun (WGS) entry which is preliminary data.</text>
</comment>
<reference evidence="2" key="2">
    <citation type="submission" date="2020-11" db="EMBL/GenBank/DDBJ databases">
        <authorList>
            <consortium name="DOE Joint Genome Institute"/>
            <person name="Kuo A."/>
            <person name="Miyauchi S."/>
            <person name="Kiss E."/>
            <person name="Drula E."/>
            <person name="Kohler A."/>
            <person name="Sanchez-Garcia M."/>
            <person name="Andreopoulos B."/>
            <person name="Barry K.W."/>
            <person name="Bonito G."/>
            <person name="Buee M."/>
            <person name="Carver A."/>
            <person name="Chen C."/>
            <person name="Cichocki N."/>
            <person name="Clum A."/>
            <person name="Culley D."/>
            <person name="Crous P.W."/>
            <person name="Fauchery L."/>
            <person name="Girlanda M."/>
            <person name="Hayes R."/>
            <person name="Keri Z."/>
            <person name="Labutti K."/>
            <person name="Lipzen A."/>
            <person name="Lombard V."/>
            <person name="Magnuson J."/>
            <person name="Maillard F."/>
            <person name="Morin E."/>
            <person name="Murat C."/>
            <person name="Nolan M."/>
            <person name="Ohm R."/>
            <person name="Pangilinan J."/>
            <person name="Pereira M."/>
            <person name="Perotto S."/>
            <person name="Peter M."/>
            <person name="Riley R."/>
            <person name="Sitrit Y."/>
            <person name="Stielow B."/>
            <person name="Szollosi G."/>
            <person name="Zifcakova L."/>
            <person name="Stursova M."/>
            <person name="Spatafora J.W."/>
            <person name="Tedersoo L."/>
            <person name="Vaario L.-M."/>
            <person name="Yamada A."/>
            <person name="Yan M."/>
            <person name="Wang P."/>
            <person name="Xu J."/>
            <person name="Bruns T."/>
            <person name="Baldrian P."/>
            <person name="Vilgalys R."/>
            <person name="Henrissat B."/>
            <person name="Grigoriev I.V."/>
            <person name="Hibbett D."/>
            <person name="Nagy L.G."/>
            <person name="Martin F.M."/>
        </authorList>
    </citation>
    <scope>NUCLEOTIDE SEQUENCE</scope>
    <source>
        <strain evidence="2">UH-Tt-Lm1</strain>
    </source>
</reference>
<organism evidence="2 3">
    <name type="scientific">Thelephora terrestris</name>
    <dbReference type="NCBI Taxonomy" id="56493"/>
    <lineage>
        <taxon>Eukaryota</taxon>
        <taxon>Fungi</taxon>
        <taxon>Dikarya</taxon>
        <taxon>Basidiomycota</taxon>
        <taxon>Agaricomycotina</taxon>
        <taxon>Agaricomycetes</taxon>
        <taxon>Thelephorales</taxon>
        <taxon>Thelephoraceae</taxon>
        <taxon>Thelephora</taxon>
    </lineage>
</organism>
<dbReference type="AlphaFoldDB" id="A0A9P6H7Y1"/>
<feature type="region of interest" description="Disordered" evidence="1">
    <location>
        <begin position="348"/>
        <end position="373"/>
    </location>
</feature>
<name>A0A9P6H7Y1_9AGAM</name>